<organism evidence="1 2">
    <name type="scientific">Pristionchus mayeri</name>
    <dbReference type="NCBI Taxonomy" id="1317129"/>
    <lineage>
        <taxon>Eukaryota</taxon>
        <taxon>Metazoa</taxon>
        <taxon>Ecdysozoa</taxon>
        <taxon>Nematoda</taxon>
        <taxon>Chromadorea</taxon>
        <taxon>Rhabditida</taxon>
        <taxon>Rhabditina</taxon>
        <taxon>Diplogasteromorpha</taxon>
        <taxon>Diplogasteroidea</taxon>
        <taxon>Neodiplogasteridae</taxon>
        <taxon>Pristionchus</taxon>
    </lineage>
</organism>
<sequence>IDFQSLPQSSREMVFTILDDFSPQNLRQVNKTVRDNVEVLILNTRKSTVNLLRLYGTNDNDEQIRQRIQVKSARIY</sequence>
<dbReference type="EMBL" id="BTRK01000006">
    <property type="protein sequence ID" value="GMR56765.1"/>
    <property type="molecule type" value="Genomic_DNA"/>
</dbReference>
<evidence type="ECO:0000313" key="1">
    <source>
        <dbReference type="EMBL" id="GMR56765.1"/>
    </source>
</evidence>
<evidence type="ECO:0008006" key="3">
    <source>
        <dbReference type="Google" id="ProtNLM"/>
    </source>
</evidence>
<comment type="caution">
    <text evidence="1">The sequence shown here is derived from an EMBL/GenBank/DDBJ whole genome shotgun (WGS) entry which is preliminary data.</text>
</comment>
<keyword evidence="2" id="KW-1185">Reference proteome</keyword>
<feature type="non-terminal residue" evidence="1">
    <location>
        <position position="76"/>
    </location>
</feature>
<feature type="non-terminal residue" evidence="1">
    <location>
        <position position="1"/>
    </location>
</feature>
<accession>A0AAN5D678</accession>
<proteinExistence type="predicted"/>
<protein>
    <recommendedName>
        <fullName evidence="3">F-box domain-containing protein</fullName>
    </recommendedName>
</protein>
<evidence type="ECO:0000313" key="2">
    <source>
        <dbReference type="Proteomes" id="UP001328107"/>
    </source>
</evidence>
<dbReference type="AlphaFoldDB" id="A0AAN5D678"/>
<reference evidence="2" key="1">
    <citation type="submission" date="2022-10" db="EMBL/GenBank/DDBJ databases">
        <title>Genome assembly of Pristionchus species.</title>
        <authorList>
            <person name="Yoshida K."/>
            <person name="Sommer R.J."/>
        </authorList>
    </citation>
    <scope>NUCLEOTIDE SEQUENCE [LARGE SCALE GENOMIC DNA]</scope>
    <source>
        <strain evidence="2">RS5460</strain>
    </source>
</reference>
<dbReference type="Proteomes" id="UP001328107">
    <property type="component" value="Unassembled WGS sequence"/>
</dbReference>
<gene>
    <name evidence="1" type="ORF">PMAYCL1PPCAC_26960</name>
</gene>
<name>A0AAN5D678_9BILA</name>